<dbReference type="InterPro" id="IPR025925">
    <property type="entry name" value="PPC89_CLD"/>
</dbReference>
<feature type="transmembrane region" description="Helical" evidence="7">
    <location>
        <begin position="1193"/>
        <end position="1215"/>
    </location>
</feature>
<feature type="domain" description="Major facilitator superfamily (MFS) profile" evidence="8">
    <location>
        <begin position="1095"/>
        <end position="1594"/>
    </location>
</feature>
<feature type="compositionally biased region" description="Polar residues" evidence="6">
    <location>
        <begin position="109"/>
        <end position="123"/>
    </location>
</feature>
<dbReference type="InterPro" id="IPR036259">
    <property type="entry name" value="MFS_trans_sf"/>
</dbReference>
<dbReference type="GO" id="GO:0005815">
    <property type="term" value="C:microtubule organizing center"/>
    <property type="evidence" value="ECO:0007669"/>
    <property type="project" value="UniProtKB-SubCell"/>
</dbReference>
<feature type="compositionally biased region" description="Low complexity" evidence="6">
    <location>
        <begin position="561"/>
        <end position="581"/>
    </location>
</feature>
<keyword evidence="3" id="KW-0963">Cytoplasm</keyword>
<keyword evidence="7" id="KW-1133">Transmembrane helix</keyword>
<dbReference type="CDD" id="cd17330">
    <property type="entry name" value="MFS_SLC46_TetA_like"/>
    <property type="match status" value="1"/>
</dbReference>
<feature type="compositionally biased region" description="Basic and acidic residues" evidence="6">
    <location>
        <begin position="380"/>
        <end position="390"/>
    </location>
</feature>
<dbReference type="InterPro" id="IPR051756">
    <property type="entry name" value="Centrosomal_MT-associated"/>
</dbReference>
<feature type="transmembrane region" description="Helical" evidence="7">
    <location>
        <begin position="1469"/>
        <end position="1490"/>
    </location>
</feature>
<dbReference type="Pfam" id="PF07690">
    <property type="entry name" value="MFS_1"/>
    <property type="match status" value="1"/>
</dbReference>
<dbReference type="EMBL" id="ML739321">
    <property type="protein sequence ID" value="KAE8349299.1"/>
    <property type="molecule type" value="Genomic_DNA"/>
</dbReference>
<dbReference type="InterPro" id="IPR024957">
    <property type="entry name" value="Cep57_MT-bd_dom"/>
</dbReference>
<keyword evidence="4" id="KW-0206">Cytoskeleton</keyword>
<feature type="transmembrane region" description="Helical" evidence="7">
    <location>
        <begin position="1169"/>
        <end position="1187"/>
    </location>
</feature>
<feature type="compositionally biased region" description="Acidic residues" evidence="6">
    <location>
        <begin position="78"/>
        <end position="90"/>
    </location>
</feature>
<evidence type="ECO:0000256" key="4">
    <source>
        <dbReference type="ARBA" id="ARBA00023212"/>
    </source>
</evidence>
<feature type="compositionally biased region" description="Basic and acidic residues" evidence="6">
    <location>
        <begin position="540"/>
        <end position="551"/>
    </location>
</feature>
<feature type="region of interest" description="Disordered" evidence="6">
    <location>
        <begin position="1053"/>
        <end position="1080"/>
    </location>
</feature>
<feature type="transmembrane region" description="Helical" evidence="7">
    <location>
        <begin position="1386"/>
        <end position="1411"/>
    </location>
</feature>
<name>A0A5N6YY02_9EURO</name>
<dbReference type="OrthoDB" id="76453at2759"/>
<feature type="transmembrane region" description="Helical" evidence="7">
    <location>
        <begin position="1280"/>
        <end position="1302"/>
    </location>
</feature>
<feature type="coiled-coil region" evidence="5">
    <location>
        <begin position="833"/>
        <end position="893"/>
    </location>
</feature>
<feature type="region of interest" description="Disordered" evidence="6">
    <location>
        <begin position="999"/>
        <end position="1030"/>
    </location>
</feature>
<dbReference type="PANTHER" id="PTHR19336:SF9">
    <property type="entry name" value="SPINDLE POLE BODY PROTEIN PPC89"/>
    <property type="match status" value="1"/>
</dbReference>
<protein>
    <recommendedName>
        <fullName evidence="8">Major facilitator superfamily (MFS) profile domain-containing protein</fullName>
    </recommendedName>
</protein>
<feature type="region of interest" description="Disordered" evidence="6">
    <location>
        <begin position="644"/>
        <end position="719"/>
    </location>
</feature>
<dbReference type="PROSITE" id="PS50850">
    <property type="entry name" value="MFS"/>
    <property type="match status" value="1"/>
</dbReference>
<feature type="region of interest" description="Disordered" evidence="6">
    <location>
        <begin position="162"/>
        <end position="216"/>
    </location>
</feature>
<feature type="region of interest" description="Disordered" evidence="6">
    <location>
        <begin position="478"/>
        <end position="592"/>
    </location>
</feature>
<dbReference type="Gene3D" id="1.20.1250.20">
    <property type="entry name" value="MFS general substrate transporter like domains"/>
    <property type="match status" value="1"/>
</dbReference>
<keyword evidence="10" id="KW-1185">Reference proteome</keyword>
<feature type="region of interest" description="Disordered" evidence="6">
    <location>
        <begin position="360"/>
        <end position="390"/>
    </location>
</feature>
<dbReference type="GO" id="GO:0008017">
    <property type="term" value="F:microtubule binding"/>
    <property type="evidence" value="ECO:0007669"/>
    <property type="project" value="InterPro"/>
</dbReference>
<reference evidence="10" key="1">
    <citation type="submission" date="2019-04" db="EMBL/GenBank/DDBJ databases">
        <title>Friends and foes A comparative genomics studyof 23 Aspergillus species from section Flavi.</title>
        <authorList>
            <consortium name="DOE Joint Genome Institute"/>
            <person name="Kjaerbolling I."/>
            <person name="Vesth T."/>
            <person name="Frisvad J.C."/>
            <person name="Nybo J.L."/>
            <person name="Theobald S."/>
            <person name="Kildgaard S."/>
            <person name="Isbrandt T."/>
            <person name="Kuo A."/>
            <person name="Sato A."/>
            <person name="Lyhne E.K."/>
            <person name="Kogle M.E."/>
            <person name="Wiebenga A."/>
            <person name="Kun R.S."/>
            <person name="Lubbers R.J."/>
            <person name="Makela M.R."/>
            <person name="Barry K."/>
            <person name="Chovatia M."/>
            <person name="Clum A."/>
            <person name="Daum C."/>
            <person name="Haridas S."/>
            <person name="He G."/>
            <person name="LaButti K."/>
            <person name="Lipzen A."/>
            <person name="Mondo S."/>
            <person name="Riley R."/>
            <person name="Salamov A."/>
            <person name="Simmons B.A."/>
            <person name="Magnuson J.K."/>
            <person name="Henrissat B."/>
            <person name="Mortensen U.H."/>
            <person name="Larsen T.O."/>
            <person name="Devries R.P."/>
            <person name="Grigoriev I.V."/>
            <person name="Machida M."/>
            <person name="Baker S.E."/>
            <person name="Andersen M.R."/>
        </authorList>
    </citation>
    <scope>NUCLEOTIDE SEQUENCE [LARGE SCALE GENOMIC DNA]</scope>
    <source>
        <strain evidence="10">CBS 553.77</strain>
    </source>
</reference>
<proteinExistence type="predicted"/>
<comment type="subcellular location">
    <subcellularLocation>
        <location evidence="2">Cytoplasm</location>
        <location evidence="2">Cytoskeleton</location>
        <location evidence="2">Microtubule organizing center</location>
    </subcellularLocation>
    <subcellularLocation>
        <location evidence="1">Membrane</location>
        <topology evidence="1">Multi-pass membrane protein</topology>
    </subcellularLocation>
</comment>
<gene>
    <name evidence="9" type="ORF">BDV28DRAFT_160604</name>
</gene>
<feature type="compositionally biased region" description="Polar residues" evidence="6">
    <location>
        <begin position="661"/>
        <end position="673"/>
    </location>
</feature>
<evidence type="ECO:0000256" key="6">
    <source>
        <dbReference type="SAM" id="MobiDB-lite"/>
    </source>
</evidence>
<feature type="transmembrane region" description="Helical" evidence="7">
    <location>
        <begin position="1571"/>
        <end position="1590"/>
    </location>
</feature>
<dbReference type="SUPFAM" id="SSF103473">
    <property type="entry name" value="MFS general substrate transporter"/>
    <property type="match status" value="1"/>
</dbReference>
<feature type="region of interest" description="Disordered" evidence="6">
    <location>
        <begin position="24"/>
        <end position="146"/>
    </location>
</feature>
<dbReference type="Proteomes" id="UP000327118">
    <property type="component" value="Unassembled WGS sequence"/>
</dbReference>
<evidence type="ECO:0000256" key="7">
    <source>
        <dbReference type="SAM" id="Phobius"/>
    </source>
</evidence>
<keyword evidence="7" id="KW-0472">Membrane</keyword>
<feature type="transmembrane region" description="Helical" evidence="7">
    <location>
        <begin position="1438"/>
        <end position="1457"/>
    </location>
</feature>
<dbReference type="GO" id="GO:0016020">
    <property type="term" value="C:membrane"/>
    <property type="evidence" value="ECO:0007669"/>
    <property type="project" value="UniProtKB-SubCell"/>
</dbReference>
<evidence type="ECO:0000259" key="8">
    <source>
        <dbReference type="PROSITE" id="PS50850"/>
    </source>
</evidence>
<sequence length="1607" mass="178500">MSREHTANSFASFGSDFDLEHEAFASTKEVGDSPKLPDMKDSLGKSRRESNHDEEPDYAINSSMLERYFPEFSQAGSSEEDEIAEDDEFSVEVGRGPKKPARQLDDSRNSYMSIENSVRSSSPAVRLDYPTFTPQKPAMRNTSRRAISENLRKDAQLRRASLAQKENMDPQASKSKASSQRRTLSDMHAKVRDSYDGSFLGDERPQAAATNARTTRFGSHQIADAVERASQEAYAREVRKGKQPSNSRLAYVNTAGDTATQQSFLLPDLPNLSELVSGVYEDGTPVFTRQSNRTRTTRFVSPPHDATEVSLTRDHVPLDAVPIPEDEKALFVSLRLLQDKVSELERAKVEAERRIEEVNNENASLRAGKPRPKGKHHRAKYDTDEDEHRKDRLINENRKLDTTNLALQNKLDIVERKVEIQEAALKRLNRERDMAVSQLGVAYLESQDLKNEIEDLRHENTELKSQLAKLAPFVSRKGEETLQSEQTSASEASTGVSQDITQHSKNVSRGTKELTSKSTRSKAGRREDSKARVSTQVDNEISRLEKERADEALFSIDMPRSKGPSSSSASKSAQRTQAKKSNTGKQRVKRVVVEEVEVTEPVESTVDATGTSKKSSGAEQDVTLLSFIDEREIAQLRKTLEEERLARKRRQSSTSRDHTSNETGNTTRRSVSKSAAPRKSSLKEPKETPTRPASVMDDATATSKASMGEGDSNLSVHIDRPRRYSENFATRRKRQVSEDMTSAFILPDITLHRADLVAENPARLPESAQRALDSATQHNGKNCTVCKRSIPGNSCDHTVEPVKIPKPIPVSERMPEPSIYNEEPTMRPAQPPAVALATVLKALEDELSHLKMQLVTYQAAYNKLDASLSKRQRKSLSAKIEKLLKDIDMKADQIYALYDVLEGQKSKGQEMTEQEMEVTLQSIGIDVGAARGADVTATTDRSPPKNAETDYDIDDDEELPWEGIESTMDVTGVFQRSSVIGAFICCYLALMRSSPLREIQPRPIDDSPLEGTDPLDPAHWSHAPDEYDDDESVDTVIYDGNFSQHRSLLGAPGSRRYSSIRDTSVDSEDGNSDIAAAESSSEKPVTWSSLPKKGQLAILTFARLSEPLAQTSLHAYMFYQLRSFDPSLPDSTISSQAGILQGSFTAAQFVTAIWWGRLADTEWMGRKRVLMIGLIGTCISSLGFGFSRSFSTAVVFRILGGVLNSNVGVMRTMIAEIIQEKKYQSRAFLLLPMCFNIGVIIGPVLGGMLADPVKNYPHLFGPGSLFGGKTGVEWMLHWPFALPNLLSAVFIFASLLAVFLGLDETHEVTRHRSDWGRKLGKRLAKTLSRRRRQIPQYYRPLIGHEDDESLYIDASVASGSVRSSFARSRPQLRERPSFREIWTPNVLLTLLVHFLLAFHTSACNSMTFIFLPAPRAPEGSRDGFFHFGGGLGLPSSRVGLATAIIGVIGLPLQIFIYPKVQSRLGTLTCFRAFLPFSPFAYALMPFIVLIPRYPWLVWPAFTVVVGLQVVSRTFSIPAAIILVNNSVTDPRVLGTVHGVAQSIASGARTLGPLLGGWGLGLGLKYNMVGGIWWALAVEAFVGWFLLWSIYEDKGIEKRKDQPEEEDS</sequence>
<evidence type="ECO:0000256" key="5">
    <source>
        <dbReference type="SAM" id="Coils"/>
    </source>
</evidence>
<dbReference type="GO" id="GO:0022857">
    <property type="term" value="F:transmembrane transporter activity"/>
    <property type="evidence" value="ECO:0007669"/>
    <property type="project" value="InterPro"/>
</dbReference>
<evidence type="ECO:0000256" key="1">
    <source>
        <dbReference type="ARBA" id="ARBA00004141"/>
    </source>
</evidence>
<feature type="transmembrane region" description="Helical" evidence="7">
    <location>
        <begin position="1227"/>
        <end position="1250"/>
    </location>
</feature>
<dbReference type="Gene3D" id="1.20.58.90">
    <property type="match status" value="1"/>
</dbReference>
<evidence type="ECO:0000256" key="3">
    <source>
        <dbReference type="ARBA" id="ARBA00022490"/>
    </source>
</evidence>
<feature type="compositionally biased region" description="Polar residues" evidence="6">
    <location>
        <begin position="481"/>
        <end position="509"/>
    </location>
</feature>
<dbReference type="PANTHER" id="PTHR19336">
    <property type="entry name" value="UNCHARACTERIZED DUF1167"/>
    <property type="match status" value="1"/>
</dbReference>
<evidence type="ECO:0000313" key="10">
    <source>
        <dbReference type="Proteomes" id="UP000327118"/>
    </source>
</evidence>
<feature type="compositionally biased region" description="Basic and acidic residues" evidence="6">
    <location>
        <begin position="183"/>
        <end position="205"/>
    </location>
</feature>
<dbReference type="InterPro" id="IPR020846">
    <property type="entry name" value="MFS_dom"/>
</dbReference>
<accession>A0A5N6YY02</accession>
<feature type="compositionally biased region" description="Polar residues" evidence="6">
    <location>
        <begin position="170"/>
        <end position="182"/>
    </location>
</feature>
<keyword evidence="7" id="KW-0812">Transmembrane</keyword>
<evidence type="ECO:0000256" key="2">
    <source>
        <dbReference type="ARBA" id="ARBA00004267"/>
    </source>
</evidence>
<dbReference type="Pfam" id="PF14197">
    <property type="entry name" value="Cep57_CLD_2"/>
    <property type="match status" value="1"/>
</dbReference>
<feature type="compositionally biased region" description="Basic and acidic residues" evidence="6">
    <location>
        <begin position="24"/>
        <end position="53"/>
    </location>
</feature>
<dbReference type="Pfam" id="PF06657">
    <property type="entry name" value="Cep57_MT_bd"/>
    <property type="match status" value="1"/>
</dbReference>
<organism evidence="9 10">
    <name type="scientific">Aspergillus coremiiformis</name>
    <dbReference type="NCBI Taxonomy" id="138285"/>
    <lineage>
        <taxon>Eukaryota</taxon>
        <taxon>Fungi</taxon>
        <taxon>Dikarya</taxon>
        <taxon>Ascomycota</taxon>
        <taxon>Pezizomycotina</taxon>
        <taxon>Eurotiomycetes</taxon>
        <taxon>Eurotiomycetidae</taxon>
        <taxon>Eurotiales</taxon>
        <taxon>Aspergillaceae</taxon>
        <taxon>Aspergillus</taxon>
        <taxon>Aspergillus subgen. Circumdati</taxon>
    </lineage>
</organism>
<evidence type="ECO:0000313" key="9">
    <source>
        <dbReference type="EMBL" id="KAE8349299.1"/>
    </source>
</evidence>
<keyword evidence="5" id="KW-0175">Coiled coil</keyword>
<dbReference type="InterPro" id="IPR011701">
    <property type="entry name" value="MFS"/>
</dbReference>
<feature type="compositionally biased region" description="Basic residues" evidence="6">
    <location>
        <begin position="368"/>
        <end position="379"/>
    </location>
</feature>